<keyword evidence="4 12" id="KW-0812">Transmembrane</keyword>
<dbReference type="Gene3D" id="1.20.120.350">
    <property type="entry name" value="Voltage-gated potassium channels. Chain C"/>
    <property type="match status" value="1"/>
</dbReference>
<evidence type="ECO:0000256" key="2">
    <source>
        <dbReference type="ARBA" id="ARBA00022448"/>
    </source>
</evidence>
<keyword evidence="11" id="KW-0407">Ion channel</keyword>
<evidence type="ECO:0000256" key="12">
    <source>
        <dbReference type="SAM" id="Phobius"/>
    </source>
</evidence>
<keyword evidence="2" id="KW-0813">Transport</keyword>
<evidence type="ECO:0000256" key="10">
    <source>
        <dbReference type="ARBA" id="ARBA00023136"/>
    </source>
</evidence>
<evidence type="ECO:0000256" key="8">
    <source>
        <dbReference type="ARBA" id="ARBA00022989"/>
    </source>
</evidence>
<protein>
    <recommendedName>
        <fullName evidence="13">Ion transport domain-containing protein</fullName>
    </recommendedName>
</protein>
<gene>
    <name evidence="14" type="ORF">PPAR00522_LOCUS14758</name>
</gene>
<name>A0A7S0V8V6_9CHLO</name>
<dbReference type="GO" id="GO:0001508">
    <property type="term" value="P:action potential"/>
    <property type="evidence" value="ECO:0007669"/>
    <property type="project" value="TreeGrafter"/>
</dbReference>
<dbReference type="SUPFAM" id="SSF81324">
    <property type="entry name" value="Voltage-gated potassium channels"/>
    <property type="match status" value="1"/>
</dbReference>
<dbReference type="GO" id="GO:0008076">
    <property type="term" value="C:voltage-gated potassium channel complex"/>
    <property type="evidence" value="ECO:0007669"/>
    <property type="project" value="InterPro"/>
</dbReference>
<dbReference type="Pfam" id="PF00520">
    <property type="entry name" value="Ion_trans"/>
    <property type="match status" value="1"/>
</dbReference>
<sequence length="584" mass="64954">MISSVIVGASAQNLHRTKKTRKSSRINRKEESKLVLKALQDNVKRVLITSKRGLLSNSYNQEDLEEVLRSAECPKVEIEEHEINKLIHKVYMRDALEENAEFLKYFETSFDENGDEVKVRTGLSWIAFQWRDVVAWNDLFTKPNSSFQALTYALMVMIFVILSVTTFCLETITHNQNNPNIMWTFQVIDYACLAVFTVDFILQVATCQNYRAFIISPMTWVELSSVLPFYIELIVIAATTGVSSGPASMVSSRISSFSNTTVANGVAGGISSSGASQTRLIRIIRLLRILRLLTLVSRFRVVQIIMDALRNSVDVLLLLAFLLVIILVVFGSIMYYIEPNTTSAFTNIPVSMYYVQVTLTTTGYGDIYPVTPWGKFVAGLMMLCCLVTVSLPISVVGNNFSTLCAGVDATRNAVAAGESVWPQVSKVRSMGQMHQSFLDEILALLLTQQSLLIPPLLSSKRALGKIRAAIDAANRGTVPLNIGLITSQLSSAWDDAKLCTTRIQIMEILLEIATAMCGGRPLEEQMKRLQAAALALEEWRDRGAAVVLDSKDLISDLESFEKQVNACVSRAEAQARHREMMSRL</sequence>
<feature type="transmembrane region" description="Helical" evidence="12">
    <location>
        <begin position="315"/>
        <end position="337"/>
    </location>
</feature>
<feature type="transmembrane region" description="Helical" evidence="12">
    <location>
        <begin position="149"/>
        <end position="169"/>
    </location>
</feature>
<keyword evidence="3" id="KW-0633">Potassium transport</keyword>
<dbReference type="PRINTS" id="PR00169">
    <property type="entry name" value="KCHANNEL"/>
</dbReference>
<keyword evidence="8 12" id="KW-1133">Transmembrane helix</keyword>
<keyword evidence="6" id="KW-0851">Voltage-gated channel</keyword>
<dbReference type="EMBL" id="HBFM01022703">
    <property type="protein sequence ID" value="CAD8780237.1"/>
    <property type="molecule type" value="Transcribed_RNA"/>
</dbReference>
<keyword evidence="9" id="KW-0406">Ion transport</keyword>
<reference evidence="14" key="1">
    <citation type="submission" date="2021-01" db="EMBL/GenBank/DDBJ databases">
        <authorList>
            <person name="Corre E."/>
            <person name="Pelletier E."/>
            <person name="Niang G."/>
            <person name="Scheremetjew M."/>
            <person name="Finn R."/>
            <person name="Kale V."/>
            <person name="Holt S."/>
            <person name="Cochrane G."/>
            <person name="Meng A."/>
            <person name="Brown T."/>
            <person name="Cohen L."/>
        </authorList>
    </citation>
    <scope>NUCLEOTIDE SEQUENCE</scope>
    <source>
        <strain evidence="14">SAG 63-3</strain>
    </source>
</reference>
<feature type="transmembrane region" description="Helical" evidence="12">
    <location>
        <begin position="376"/>
        <end position="396"/>
    </location>
</feature>
<feature type="transmembrane region" description="Helical" evidence="12">
    <location>
        <begin position="181"/>
        <end position="205"/>
    </location>
</feature>
<keyword evidence="10 12" id="KW-0472">Membrane</keyword>
<evidence type="ECO:0000256" key="6">
    <source>
        <dbReference type="ARBA" id="ARBA00022882"/>
    </source>
</evidence>
<dbReference type="AlphaFoldDB" id="A0A7S0V8V6"/>
<dbReference type="Gene3D" id="1.10.287.70">
    <property type="match status" value="1"/>
</dbReference>
<dbReference type="GO" id="GO:0005249">
    <property type="term" value="F:voltage-gated potassium channel activity"/>
    <property type="evidence" value="ECO:0007669"/>
    <property type="project" value="InterPro"/>
</dbReference>
<evidence type="ECO:0000259" key="13">
    <source>
        <dbReference type="Pfam" id="PF00520"/>
    </source>
</evidence>
<evidence type="ECO:0000256" key="9">
    <source>
        <dbReference type="ARBA" id="ARBA00023065"/>
    </source>
</evidence>
<accession>A0A7S0V8V6</accession>
<evidence type="ECO:0000256" key="11">
    <source>
        <dbReference type="ARBA" id="ARBA00023303"/>
    </source>
</evidence>
<comment type="subcellular location">
    <subcellularLocation>
        <location evidence="1">Membrane</location>
        <topology evidence="1">Multi-pass membrane protein</topology>
    </subcellularLocation>
</comment>
<evidence type="ECO:0000256" key="5">
    <source>
        <dbReference type="ARBA" id="ARBA00022826"/>
    </source>
</evidence>
<keyword evidence="5" id="KW-0631">Potassium channel</keyword>
<evidence type="ECO:0000256" key="4">
    <source>
        <dbReference type="ARBA" id="ARBA00022692"/>
    </source>
</evidence>
<dbReference type="PANTHER" id="PTHR11537:SF254">
    <property type="entry name" value="POTASSIUM VOLTAGE-GATED CHANNEL PROTEIN SHAB"/>
    <property type="match status" value="1"/>
</dbReference>
<dbReference type="InterPro" id="IPR027359">
    <property type="entry name" value="Volt_channel_dom_sf"/>
</dbReference>
<evidence type="ECO:0000313" key="14">
    <source>
        <dbReference type="EMBL" id="CAD8780237.1"/>
    </source>
</evidence>
<dbReference type="InterPro" id="IPR028325">
    <property type="entry name" value="VG_K_chnl"/>
</dbReference>
<keyword evidence="7" id="KW-0630">Potassium</keyword>
<feature type="domain" description="Ion transport" evidence="13">
    <location>
        <begin position="152"/>
        <end position="402"/>
    </location>
</feature>
<dbReference type="InterPro" id="IPR005821">
    <property type="entry name" value="Ion_trans_dom"/>
</dbReference>
<organism evidence="14">
    <name type="scientific">Polytomella parva</name>
    <dbReference type="NCBI Taxonomy" id="51329"/>
    <lineage>
        <taxon>Eukaryota</taxon>
        <taxon>Viridiplantae</taxon>
        <taxon>Chlorophyta</taxon>
        <taxon>core chlorophytes</taxon>
        <taxon>Chlorophyceae</taxon>
        <taxon>CS clade</taxon>
        <taxon>Chlamydomonadales</taxon>
        <taxon>Chlamydomonadaceae</taxon>
        <taxon>Polytomella</taxon>
    </lineage>
</organism>
<evidence type="ECO:0000256" key="3">
    <source>
        <dbReference type="ARBA" id="ARBA00022538"/>
    </source>
</evidence>
<evidence type="ECO:0000256" key="1">
    <source>
        <dbReference type="ARBA" id="ARBA00004141"/>
    </source>
</evidence>
<dbReference type="PANTHER" id="PTHR11537">
    <property type="entry name" value="VOLTAGE-GATED POTASSIUM CHANNEL"/>
    <property type="match status" value="1"/>
</dbReference>
<evidence type="ECO:0000256" key="7">
    <source>
        <dbReference type="ARBA" id="ARBA00022958"/>
    </source>
</evidence>
<proteinExistence type="predicted"/>